<evidence type="ECO:0000313" key="3">
    <source>
        <dbReference type="EMBL" id="KAK5531806.1"/>
    </source>
</evidence>
<dbReference type="EMBL" id="JAXLQG010000016">
    <property type="protein sequence ID" value="KAK5531806.1"/>
    <property type="molecule type" value="Genomic_DNA"/>
</dbReference>
<gene>
    <name evidence="3" type="ORF">LTR25_008136</name>
</gene>
<sequence>MSSQQDNQTTTPSLPISPALIVGIVILVSFAVTIAIASIFGYCRTSRSASNDAEAIEGGDVFNPNRPRPAGQIARMKEVRWVNNMYAWERARNAKKEVGEVRPTTLLLGRPGQERNWDEWSSIDTGESSSGSGRQDAAKKAEDCTGAAHFYNTDDPYAPSSQQRLSRLAPPSARGSYQSNRTGLPHFPSLLLPQPVQRDLVRSPLRHEYQPRDIELKKKEHRIESEMYNSKIAINAGIEDISRNTYYDPNFEHVALDSGAGTSQCRVPASSSKDQHEIFMPDEPYPQLPVRPLTPGSVIVYSENERTAYERDPDYVEMSKNQEVEHSSNNSQESVKGMIQEWEKVNGSFGRP</sequence>
<evidence type="ECO:0000313" key="4">
    <source>
        <dbReference type="Proteomes" id="UP001345827"/>
    </source>
</evidence>
<name>A0AAV9Q0B7_9PEZI</name>
<keyword evidence="4" id="KW-1185">Reference proteome</keyword>
<evidence type="ECO:0000256" key="2">
    <source>
        <dbReference type="SAM" id="Phobius"/>
    </source>
</evidence>
<feature type="region of interest" description="Disordered" evidence="1">
    <location>
        <begin position="319"/>
        <end position="352"/>
    </location>
</feature>
<keyword evidence="2" id="KW-1133">Transmembrane helix</keyword>
<keyword evidence="2" id="KW-0472">Membrane</keyword>
<comment type="caution">
    <text evidence="3">The sequence shown here is derived from an EMBL/GenBank/DDBJ whole genome shotgun (WGS) entry which is preliminary data.</text>
</comment>
<keyword evidence="2" id="KW-0812">Transmembrane</keyword>
<organism evidence="3 4">
    <name type="scientific">Vermiconidia calcicola</name>
    <dbReference type="NCBI Taxonomy" id="1690605"/>
    <lineage>
        <taxon>Eukaryota</taxon>
        <taxon>Fungi</taxon>
        <taxon>Dikarya</taxon>
        <taxon>Ascomycota</taxon>
        <taxon>Pezizomycotina</taxon>
        <taxon>Dothideomycetes</taxon>
        <taxon>Dothideomycetidae</taxon>
        <taxon>Mycosphaerellales</taxon>
        <taxon>Extremaceae</taxon>
        <taxon>Vermiconidia</taxon>
    </lineage>
</organism>
<reference evidence="3 4" key="1">
    <citation type="submission" date="2023-06" db="EMBL/GenBank/DDBJ databases">
        <title>Black Yeasts Isolated from many extreme environments.</title>
        <authorList>
            <person name="Coleine C."/>
            <person name="Stajich J.E."/>
            <person name="Selbmann L."/>
        </authorList>
    </citation>
    <scope>NUCLEOTIDE SEQUENCE [LARGE SCALE GENOMIC DNA]</scope>
    <source>
        <strain evidence="3 4">CCFEE 5887</strain>
    </source>
</reference>
<proteinExistence type="predicted"/>
<protein>
    <submittedName>
        <fullName evidence="3">Uncharacterized protein</fullName>
    </submittedName>
</protein>
<feature type="compositionally biased region" description="Low complexity" evidence="1">
    <location>
        <begin position="122"/>
        <end position="133"/>
    </location>
</feature>
<dbReference type="Proteomes" id="UP001345827">
    <property type="component" value="Unassembled WGS sequence"/>
</dbReference>
<evidence type="ECO:0000256" key="1">
    <source>
        <dbReference type="SAM" id="MobiDB-lite"/>
    </source>
</evidence>
<feature type="region of interest" description="Disordered" evidence="1">
    <location>
        <begin position="109"/>
        <end position="190"/>
    </location>
</feature>
<accession>A0AAV9Q0B7</accession>
<dbReference type="AlphaFoldDB" id="A0AAV9Q0B7"/>
<feature type="transmembrane region" description="Helical" evidence="2">
    <location>
        <begin position="20"/>
        <end position="43"/>
    </location>
</feature>